<dbReference type="Pfam" id="PF08634">
    <property type="entry name" value="Pet127"/>
    <property type="match status" value="1"/>
</dbReference>
<feature type="compositionally biased region" description="Basic and acidic residues" evidence="1">
    <location>
        <begin position="1488"/>
        <end position="1509"/>
    </location>
</feature>
<reference evidence="4 5" key="1">
    <citation type="submission" date="2015-07" db="EMBL/GenBank/DDBJ databases">
        <title>Comparative genomics of the Sigatoka disease complex on banana suggests a link between parallel evolutionary changes in Pseudocercospora fijiensis and Pseudocercospora eumusae and increased virulence on the banana host.</title>
        <authorList>
            <person name="Chang T.-C."/>
            <person name="Salvucci A."/>
            <person name="Crous P.W."/>
            <person name="Stergiopoulos I."/>
        </authorList>
    </citation>
    <scope>NUCLEOTIDE SEQUENCE [LARGE SCALE GENOMIC DNA]</scope>
    <source>
        <strain evidence="4 5">CBS 116634</strain>
    </source>
</reference>
<dbReference type="PROSITE" id="PS50833">
    <property type="entry name" value="BRIX"/>
    <property type="match status" value="1"/>
</dbReference>
<feature type="compositionally biased region" description="Basic and acidic residues" evidence="1">
    <location>
        <begin position="1216"/>
        <end position="1228"/>
    </location>
</feature>
<dbReference type="Proteomes" id="UP000073492">
    <property type="component" value="Unassembled WGS sequence"/>
</dbReference>
<evidence type="ECO:0000313" key="5">
    <source>
        <dbReference type="Proteomes" id="UP000073492"/>
    </source>
</evidence>
<feature type="region of interest" description="Disordered" evidence="1">
    <location>
        <begin position="390"/>
        <end position="410"/>
    </location>
</feature>
<dbReference type="Pfam" id="PF04427">
    <property type="entry name" value="Brix"/>
    <property type="match status" value="1"/>
</dbReference>
<feature type="compositionally biased region" description="Polar residues" evidence="1">
    <location>
        <begin position="1274"/>
        <end position="1290"/>
    </location>
</feature>
<evidence type="ECO:0000256" key="2">
    <source>
        <dbReference type="SAM" id="Phobius"/>
    </source>
</evidence>
<feature type="compositionally biased region" description="Basic and acidic residues" evidence="1">
    <location>
        <begin position="1397"/>
        <end position="1418"/>
    </location>
</feature>
<dbReference type="GO" id="GO:0005740">
    <property type="term" value="C:mitochondrial envelope"/>
    <property type="evidence" value="ECO:0007669"/>
    <property type="project" value="TreeGrafter"/>
</dbReference>
<feature type="region of interest" description="Disordered" evidence="1">
    <location>
        <begin position="1615"/>
        <end position="1648"/>
    </location>
</feature>
<comment type="caution">
    <text evidence="4">The sequence shown here is derived from an EMBL/GenBank/DDBJ whole genome shotgun (WGS) entry which is preliminary data.</text>
</comment>
<name>A0A139IEQ2_9PEZI</name>
<dbReference type="OrthoDB" id="10249045at2759"/>
<keyword evidence="5" id="KW-1185">Reference proteome</keyword>
<dbReference type="STRING" id="113226.A0A139IEQ2"/>
<feature type="region of interest" description="Disordered" evidence="1">
    <location>
        <begin position="1364"/>
        <end position="1419"/>
    </location>
</feature>
<gene>
    <name evidence="4" type="ORF">AC579_9388</name>
</gene>
<organism evidence="4 5">
    <name type="scientific">Pseudocercospora musae</name>
    <dbReference type="NCBI Taxonomy" id="113226"/>
    <lineage>
        <taxon>Eukaryota</taxon>
        <taxon>Fungi</taxon>
        <taxon>Dikarya</taxon>
        <taxon>Ascomycota</taxon>
        <taxon>Pezizomycotina</taxon>
        <taxon>Dothideomycetes</taxon>
        <taxon>Dothideomycetidae</taxon>
        <taxon>Mycosphaerellales</taxon>
        <taxon>Mycosphaerellaceae</taxon>
        <taxon>Pseudocercospora</taxon>
    </lineage>
</organism>
<feature type="compositionally biased region" description="Polar residues" evidence="1">
    <location>
        <begin position="28"/>
        <end position="45"/>
    </location>
</feature>
<keyword evidence="2" id="KW-1133">Transmembrane helix</keyword>
<feature type="compositionally biased region" description="Acidic residues" evidence="1">
    <location>
        <begin position="1632"/>
        <end position="1644"/>
    </location>
</feature>
<feature type="region of interest" description="Disordered" evidence="1">
    <location>
        <begin position="1"/>
        <end position="54"/>
    </location>
</feature>
<feature type="compositionally biased region" description="Polar residues" evidence="1">
    <location>
        <begin position="1581"/>
        <end position="1591"/>
    </location>
</feature>
<evidence type="ECO:0000259" key="3">
    <source>
        <dbReference type="PROSITE" id="PS50833"/>
    </source>
</evidence>
<dbReference type="InterPro" id="IPR007109">
    <property type="entry name" value="Brix"/>
</dbReference>
<dbReference type="PANTHER" id="PTHR31014">
    <property type="entry name" value="MITOCHONDRIAL TRANSLATION SYSTEM COMPONENT PET127-RELATED"/>
    <property type="match status" value="1"/>
</dbReference>
<feature type="compositionally biased region" description="Basic residues" evidence="1">
    <location>
        <begin position="1"/>
        <end position="20"/>
    </location>
</feature>
<dbReference type="EMBL" id="LFZO01000127">
    <property type="protein sequence ID" value="KXT13164.1"/>
    <property type="molecule type" value="Genomic_DNA"/>
</dbReference>
<sequence>MSQRAKKKRHITIPPHRCRVPKMATVYRSVSKSKPSTTDPNTQNGEPKPKNKQRVLILTSRGVTYRHRHLLGDISSLLPHSRKDAKLDTKTQLHQLNELADLYNCNNVMFFEARKAKDLYIWLSKPPNGPTVKMHCQNIHTMEELNFTGNCLKGSRPILSFDASFEKHAHTRIIKELLTHTFGVPKSSRKIKPFTDHVMGFTIAEGKIWIRCYQISETEQAKGKTTEEKTEDGAAPSKLVSKAGKGETHISLVEIGPRFVLTPIVILEGSFGGPVIYENKEFVSPNQIRSDLRRAKAGRYNKRAEGELERKVKRRDLGLRTGEGKKEIDELDNRNLLRVSHDCSANLCTCLSTKADSDQFLNNVMRLALRRIVAFSLATWIFATRPGRRQASRLQAHSPMPLASTGSSTTPPAECLDEMSLYLDTPQAGCHPSCGYHSKPHYRALKASSMRLAGQLRATRNPTIRNAADNTSNLNEWVKQRQHDFEMAQELSHLPSRIADDTRRRFSQLAYSLPRNCWPRNVWLVTAAIVDLLLLVSILLDPEPRPKGNGVHYRRNLMNTFLTVFLTILLTAILYHRQWYPARNTWILERSSQTKDQIPYPAVAFVSDHPAPFQANILAPQKCYIGQNNENAPRCDHLTADQVALIGGAGMNASSSCDCTHDWDLQVHPNFSGPDKKPSIHFRPGRNMVASSIQVFLNLNFTFNINQSEYQGFTYMNGPNLWMLVYDSTLSASDAYSSANGEYVLVNVDATITVTMDPVFIRYRDGAGAYKYHVTLNSAPNQASTCDVSRKMRNPLGEGRYFDCSALFLFRIQSFQSSVLHERRKLEWGDFGASVGAYFALIQAGSWVLSLVAFATEAIVRGCLHYSTDPDSARARPNRSCSIPREAFTFSAGGEIFVISIDILADFFDAAQGDQGGASSSMEQSWICFELSQNSPNYGAANGENWFDTLNDISDNYSSFTPGPEKPKQEEGKKPDVQKTKAASRKASFTADLVDNLSDELVDRKDAGRLERPAPSRSARQAKGRAMAEKTGGSRQDMLEDQLKTMSRSREGRMYSDSTANMQEMARNGKRSLKNYISRQAASNPNASAEVTHDPAARAISNDLDDLIASLGVSTEQKAIEQDALLGVQQEQEAGQESTEPREPEVVPFPSFRAHGRDFVAGGAVENVSVPAGKTKQDEPATEAAPKVWKAKTSPGLRGLGGSTSPSRTMQGLASRAREADHGGRWGDVENQLSRDSSKGVTFDTLTKADHVSPKDIPSSRNNAPLGMAPAARNETSTPSGAVNAPQTPSKGRLMNLLSDLKNRLISPWGHSANKPVSEDAAKPAPEVAAGETKQDATAIEPEQPEHSATRVLSRLHSELQLEQVKGLSPALEPITKPSPPAAIPAEQSETGPVSEVSERNGGDHERSSRIPELEANTKKMKLVVKKVPSLRISRRLIRRLPSSHKESQQSAATHGAGLSPALEPITKPSPPAAIPAEQSETGPVSEVSERNGGDHERSSRIPELEANTKKMKLVVKKVPSLRISRRLIRRLPTSHKESQQSDATHGAGANTPLRPKGLNRKQRIAVLPSQRRAAAGVKEASSQQQETSDVPQPEQEMDQAEEYQGMSIAEAMRGDERAGSKRGSKRASIDPPEEIVEAEDQEAGFEVNPSEEIHSLELSELAITPLDIPQPPVPYLEYGLDRVLFNPGVSQLKDPVSRVYNFDPYLEKIMPATEFDFNALKEYKTSSQDKALSAIAQEENKRYIGSTSSMTSTLAHFHYLISNWRPLNHEMISRGFAKDPSNQVTKINKAPNSIFLRWKNGSYAIDADKEYDSPNVLMLLGKSMELLLTLPTDEYEKYRKSDPRQVSEESRTAPEAYQYTTMGDFLMRSQLDAYDPRLPGNGTFDLKTRAVVSVRMRAHNYEDMTGYEIFGLQGLYGSYEREFYDMTRSTMLKYMLQARMGRMNGIFVAYHNVARIFGFQYVPISEMDRVLHGQTAACLGDQEFKASLKMLNDVLDKATAKFPEQSLRIHFETQEPRKTGEDSAITAMHVFAEPMTEDEIDTIQSKSKAKIQEYERMIMGKDAAETTAATTSEESIPDEAQEIMQAAGSVNVVDEQAAADPTDGADLPAEQPASDVGEATATIREALDTESDNLSSESNADSPFLDSIEELESSDLRPLFYATIICQSEVNGDVPQDRPTKLTEDDKWDIKYLLKEYENSRNVWAKYEDCKARRKLAFDHDAEEEDAGEAESGAKAQKSEQYIRFLKGMSDKGRQIRGKMDELEAGKEIVRAETPLPRHREKMESVEDYMRQLRTSFDPARARDEAQILTFSAMHDMSEQEENALAMLRRIDGMKESANMDSRTPERLRATTAKYMCYTSSTGEKEMADGEDSALDFRGDALRIAPHVTAVRKQNG</sequence>
<dbReference type="InterPro" id="IPR013943">
    <property type="entry name" value="Pet127"/>
</dbReference>
<proteinExistence type="predicted"/>
<feature type="compositionally biased region" description="Basic residues" evidence="1">
    <location>
        <begin position="1524"/>
        <end position="1534"/>
    </location>
</feature>
<feature type="compositionally biased region" description="Polar residues" evidence="1">
    <location>
        <begin position="1203"/>
        <end position="1212"/>
    </location>
</feature>
<dbReference type="GO" id="GO:0000964">
    <property type="term" value="P:mitochondrial RNA 5'-end processing"/>
    <property type="evidence" value="ECO:0007669"/>
    <property type="project" value="TreeGrafter"/>
</dbReference>
<dbReference type="GO" id="GO:0019843">
    <property type="term" value="F:rRNA binding"/>
    <property type="evidence" value="ECO:0007669"/>
    <property type="project" value="InterPro"/>
</dbReference>
<evidence type="ECO:0000256" key="1">
    <source>
        <dbReference type="SAM" id="MobiDB-lite"/>
    </source>
</evidence>
<feature type="region of interest" description="Disordered" evidence="1">
    <location>
        <begin position="1435"/>
        <end position="1599"/>
    </location>
</feature>
<feature type="region of interest" description="Disordered" evidence="1">
    <location>
        <begin position="956"/>
        <end position="985"/>
    </location>
</feature>
<dbReference type="SUPFAM" id="SSF52954">
    <property type="entry name" value="Class II aaRS ABD-related"/>
    <property type="match status" value="1"/>
</dbReference>
<keyword evidence="2" id="KW-0472">Membrane</keyword>
<feature type="region of interest" description="Disordered" evidence="1">
    <location>
        <begin position="2098"/>
        <end position="2118"/>
    </location>
</feature>
<feature type="compositionally biased region" description="Basic and acidic residues" evidence="1">
    <location>
        <begin position="965"/>
        <end position="979"/>
    </location>
</feature>
<feature type="region of interest" description="Disordered" evidence="1">
    <location>
        <begin position="1004"/>
        <end position="1037"/>
    </location>
</feature>
<evidence type="ECO:0000313" key="4">
    <source>
        <dbReference type="EMBL" id="KXT13164.1"/>
    </source>
</evidence>
<feature type="region of interest" description="Disordered" evidence="1">
    <location>
        <begin position="1171"/>
        <end position="1291"/>
    </location>
</feature>
<dbReference type="GO" id="GO:0006364">
    <property type="term" value="P:rRNA processing"/>
    <property type="evidence" value="ECO:0007669"/>
    <property type="project" value="InterPro"/>
</dbReference>
<dbReference type="SMART" id="SM00879">
    <property type="entry name" value="Brix"/>
    <property type="match status" value="1"/>
</dbReference>
<feature type="transmembrane region" description="Helical" evidence="2">
    <location>
        <begin position="522"/>
        <end position="540"/>
    </location>
</feature>
<keyword evidence="2" id="KW-0812">Transmembrane</keyword>
<feature type="compositionally biased region" description="Basic and acidic residues" evidence="1">
    <location>
        <begin position="1004"/>
        <end position="1014"/>
    </location>
</feature>
<feature type="domain" description="Brix" evidence="3">
    <location>
        <begin position="53"/>
        <end position="272"/>
    </location>
</feature>
<feature type="region of interest" description="Disordered" evidence="1">
    <location>
        <begin position="1309"/>
        <end position="1351"/>
    </location>
</feature>
<feature type="transmembrane region" description="Helical" evidence="2">
    <location>
        <begin position="560"/>
        <end position="576"/>
    </location>
</feature>
<protein>
    <recommendedName>
        <fullName evidence="3">Brix domain-containing protein</fullName>
    </recommendedName>
</protein>
<accession>A0A139IEQ2</accession>
<dbReference type="PANTHER" id="PTHR31014:SF0">
    <property type="entry name" value="MITOCHONDRIAL TRANSLATION SYSTEM COMPONENT PET127-RELATED"/>
    <property type="match status" value="1"/>
</dbReference>